<organism evidence="2 3">
    <name type="scientific">Halorubrum aidingense JCM 13560</name>
    <dbReference type="NCBI Taxonomy" id="1230454"/>
    <lineage>
        <taxon>Archaea</taxon>
        <taxon>Methanobacteriati</taxon>
        <taxon>Methanobacteriota</taxon>
        <taxon>Stenosarchaea group</taxon>
        <taxon>Halobacteria</taxon>
        <taxon>Halobacteriales</taxon>
        <taxon>Haloferacaceae</taxon>
        <taxon>Halorubrum</taxon>
    </lineage>
</organism>
<reference evidence="2 3" key="1">
    <citation type="journal article" date="2014" name="PLoS Genet.">
        <title>Phylogenetically driven sequencing of extremely halophilic archaea reveals strategies for static and dynamic osmo-response.</title>
        <authorList>
            <person name="Becker E.A."/>
            <person name="Seitzer P.M."/>
            <person name="Tritt A."/>
            <person name="Larsen D."/>
            <person name="Krusor M."/>
            <person name="Yao A.I."/>
            <person name="Wu D."/>
            <person name="Madern D."/>
            <person name="Eisen J.A."/>
            <person name="Darling A.E."/>
            <person name="Facciotti M.T."/>
        </authorList>
    </citation>
    <scope>NUCLEOTIDE SEQUENCE [LARGE SCALE GENOMIC DNA]</scope>
    <source>
        <strain evidence="2 3">JCM 13560</strain>
    </source>
</reference>
<evidence type="ECO:0000313" key="3">
    <source>
        <dbReference type="Proteomes" id="UP000011575"/>
    </source>
</evidence>
<feature type="transmembrane region" description="Helical" evidence="1">
    <location>
        <begin position="38"/>
        <end position="57"/>
    </location>
</feature>
<dbReference type="Proteomes" id="UP000011575">
    <property type="component" value="Unassembled WGS sequence"/>
</dbReference>
<protein>
    <submittedName>
        <fullName evidence="2">Uncharacterized protein</fullName>
    </submittedName>
</protein>
<keyword evidence="1" id="KW-0472">Membrane</keyword>
<dbReference type="PATRIC" id="fig|1230454.4.peg.1430"/>
<sequence length="61" mass="6300">MSDSLSDPMRSLVDRLAFLVAGALLGLGLYALDIGGLVAVPFAVIGLLVFGELYLFAAGDD</sequence>
<proteinExistence type="predicted"/>
<accession>M0PC97</accession>
<feature type="transmembrane region" description="Helical" evidence="1">
    <location>
        <begin position="12"/>
        <end position="32"/>
    </location>
</feature>
<dbReference type="AlphaFoldDB" id="M0PC97"/>
<gene>
    <name evidence="2" type="ORF">C461_07069</name>
</gene>
<dbReference type="STRING" id="1230454.C461_07069"/>
<comment type="caution">
    <text evidence="2">The sequence shown here is derived from an EMBL/GenBank/DDBJ whole genome shotgun (WGS) entry which is preliminary data.</text>
</comment>
<dbReference type="RefSeq" id="WP_007999874.1">
    <property type="nucleotide sequence ID" value="NZ_AOJI01000022.1"/>
</dbReference>
<evidence type="ECO:0000313" key="2">
    <source>
        <dbReference type="EMBL" id="EMA67468.1"/>
    </source>
</evidence>
<evidence type="ECO:0000256" key="1">
    <source>
        <dbReference type="SAM" id="Phobius"/>
    </source>
</evidence>
<keyword evidence="1" id="KW-1133">Transmembrane helix</keyword>
<dbReference type="EMBL" id="AOJI01000022">
    <property type="protein sequence ID" value="EMA67468.1"/>
    <property type="molecule type" value="Genomic_DNA"/>
</dbReference>
<keyword evidence="1" id="KW-0812">Transmembrane</keyword>
<name>M0PC97_9EURY</name>
<keyword evidence="3" id="KW-1185">Reference proteome</keyword>